<gene>
    <name evidence="3" type="ORF">ACFPP6_22720</name>
</gene>
<keyword evidence="2" id="KW-0732">Signal</keyword>
<accession>A0ABW0A4E3</accession>
<keyword evidence="4" id="KW-1185">Reference proteome</keyword>
<feature type="signal peptide" evidence="2">
    <location>
        <begin position="1"/>
        <end position="25"/>
    </location>
</feature>
<comment type="caution">
    <text evidence="3">The sequence shown here is derived from an EMBL/GenBank/DDBJ whole genome shotgun (WGS) entry which is preliminary data.</text>
</comment>
<evidence type="ECO:0000256" key="1">
    <source>
        <dbReference type="SAM" id="MobiDB-lite"/>
    </source>
</evidence>
<dbReference type="Proteomes" id="UP001596222">
    <property type="component" value="Unassembled WGS sequence"/>
</dbReference>
<dbReference type="RefSeq" id="WP_382045344.1">
    <property type="nucleotide sequence ID" value="NZ_JBHSKJ010000013.1"/>
</dbReference>
<reference evidence="4" key="1">
    <citation type="journal article" date="2019" name="Int. J. Syst. Evol. Microbiol.">
        <title>The Global Catalogue of Microorganisms (GCM) 10K type strain sequencing project: providing services to taxonomists for standard genome sequencing and annotation.</title>
        <authorList>
            <consortium name="The Broad Institute Genomics Platform"/>
            <consortium name="The Broad Institute Genome Sequencing Center for Infectious Disease"/>
            <person name="Wu L."/>
            <person name="Ma J."/>
        </authorList>
    </citation>
    <scope>NUCLEOTIDE SEQUENCE [LARGE SCALE GENOMIC DNA]</scope>
    <source>
        <strain evidence="4">CGMCC 4.1641</strain>
    </source>
</reference>
<evidence type="ECO:0000313" key="3">
    <source>
        <dbReference type="EMBL" id="MFC5147489.1"/>
    </source>
</evidence>
<proteinExistence type="predicted"/>
<evidence type="ECO:0000313" key="4">
    <source>
        <dbReference type="Proteomes" id="UP001596222"/>
    </source>
</evidence>
<feature type="compositionally biased region" description="Basic and acidic residues" evidence="1">
    <location>
        <begin position="166"/>
        <end position="185"/>
    </location>
</feature>
<name>A0ABW0A4E3_9ACTN</name>
<dbReference type="Pfam" id="PF25848">
    <property type="entry name" value="Rodlin"/>
    <property type="match status" value="1"/>
</dbReference>
<dbReference type="InterPro" id="IPR047736">
    <property type="entry name" value="RdlA/B-like"/>
</dbReference>
<feature type="chain" id="PRO_5046871495" evidence="2">
    <location>
        <begin position="26"/>
        <end position="185"/>
    </location>
</feature>
<organism evidence="3 4">
    <name type="scientific">Streptomyces aureoversilis</name>
    <dbReference type="NCBI Taxonomy" id="67277"/>
    <lineage>
        <taxon>Bacteria</taxon>
        <taxon>Bacillati</taxon>
        <taxon>Actinomycetota</taxon>
        <taxon>Actinomycetes</taxon>
        <taxon>Kitasatosporales</taxon>
        <taxon>Streptomycetaceae</taxon>
        <taxon>Streptomyces</taxon>
    </lineage>
</organism>
<dbReference type="EMBL" id="JBHSKJ010000013">
    <property type="protein sequence ID" value="MFC5147489.1"/>
    <property type="molecule type" value="Genomic_DNA"/>
</dbReference>
<sequence length="185" mass="19673">MIKKVVATTALVASAAGVSATPAMAVGDGQDVANANGAGQMYGNTWTGGYMSPQMGLINGSLNKPCIGIGKLGAQSLLALINIGLQDIPILSSQQQQSCTENSTISDGDDPLSHILDEIPIISGNGSWNSERHHGGHHRHEGRHDDWDRHDHDRHDHHGYGGHGYGHHDNGHHGYGHHDDGHHGH</sequence>
<feature type="region of interest" description="Disordered" evidence="1">
    <location>
        <begin position="126"/>
        <end position="185"/>
    </location>
</feature>
<evidence type="ECO:0000256" key="2">
    <source>
        <dbReference type="SAM" id="SignalP"/>
    </source>
</evidence>
<dbReference type="NCBIfam" id="NF041022">
    <property type="entry name" value="rodlin_AB"/>
    <property type="match status" value="1"/>
</dbReference>
<feature type="compositionally biased region" description="Basic and acidic residues" evidence="1">
    <location>
        <begin position="142"/>
        <end position="159"/>
    </location>
</feature>
<protein>
    <submittedName>
        <fullName evidence="3">Rodlin</fullName>
    </submittedName>
</protein>